<keyword evidence="1 2" id="KW-0129">CBS domain</keyword>
<evidence type="ECO:0000313" key="5">
    <source>
        <dbReference type="Proteomes" id="UP000680714"/>
    </source>
</evidence>
<dbReference type="PROSITE" id="PS51371">
    <property type="entry name" value="CBS"/>
    <property type="match status" value="2"/>
</dbReference>
<gene>
    <name evidence="4" type="ORF">KEC16_10085</name>
</gene>
<reference evidence="4 5" key="1">
    <citation type="submission" date="2021-04" db="EMBL/GenBank/DDBJ databases">
        <title>Magnetospirillum sulfuroxidans sp. nov., a facultative chemolithoautotrophic sulfur-oxidizing alphaproteobacterium isolated from freshwater sediment and proposals for Paramagetospirillum gen. nov., and Magnetospirillaceae fam. nov.</title>
        <authorList>
            <person name="Koziaeva V."/>
            <person name="Geelhoed J.S."/>
            <person name="Sorokin D.Y."/>
            <person name="Grouzdev D.S."/>
        </authorList>
    </citation>
    <scope>NUCLEOTIDE SEQUENCE [LARGE SCALE GENOMIC DNA]</scope>
    <source>
        <strain evidence="4 5">J10</strain>
    </source>
</reference>
<comment type="caution">
    <text evidence="4">The sequence shown here is derived from an EMBL/GenBank/DDBJ whole genome shotgun (WGS) entry which is preliminary data.</text>
</comment>
<dbReference type="InterPro" id="IPR000644">
    <property type="entry name" value="CBS_dom"/>
</dbReference>
<name>A0ABS5ICB1_9PROT</name>
<accession>A0ABS5ICB1</accession>
<protein>
    <submittedName>
        <fullName evidence="4">CBS domain-containing protein</fullName>
    </submittedName>
</protein>
<dbReference type="Pfam" id="PF00571">
    <property type="entry name" value="CBS"/>
    <property type="match status" value="2"/>
</dbReference>
<evidence type="ECO:0000256" key="1">
    <source>
        <dbReference type="ARBA" id="ARBA00023122"/>
    </source>
</evidence>
<dbReference type="Proteomes" id="UP000680714">
    <property type="component" value="Unassembled WGS sequence"/>
</dbReference>
<dbReference type="SMART" id="SM00116">
    <property type="entry name" value="CBS"/>
    <property type="match status" value="2"/>
</dbReference>
<dbReference type="EMBL" id="JAGTUF010000008">
    <property type="protein sequence ID" value="MBR9972065.1"/>
    <property type="molecule type" value="Genomic_DNA"/>
</dbReference>
<dbReference type="PANTHER" id="PTHR43080:SF2">
    <property type="entry name" value="CBS DOMAIN-CONTAINING PROTEIN"/>
    <property type="match status" value="1"/>
</dbReference>
<feature type="domain" description="CBS" evidence="3">
    <location>
        <begin position="9"/>
        <end position="67"/>
    </location>
</feature>
<dbReference type="InterPro" id="IPR046342">
    <property type="entry name" value="CBS_dom_sf"/>
</dbReference>
<dbReference type="RefSeq" id="WP_211548461.1">
    <property type="nucleotide sequence ID" value="NZ_JAGTUF010000008.1"/>
</dbReference>
<dbReference type="InterPro" id="IPR051257">
    <property type="entry name" value="Diverse_CBS-Domain"/>
</dbReference>
<feature type="domain" description="CBS" evidence="3">
    <location>
        <begin position="76"/>
        <end position="135"/>
    </location>
</feature>
<organism evidence="4 5">
    <name type="scientific">Magnetospirillum sulfuroxidans</name>
    <dbReference type="NCBI Taxonomy" id="611300"/>
    <lineage>
        <taxon>Bacteria</taxon>
        <taxon>Pseudomonadati</taxon>
        <taxon>Pseudomonadota</taxon>
        <taxon>Alphaproteobacteria</taxon>
        <taxon>Rhodospirillales</taxon>
        <taxon>Rhodospirillaceae</taxon>
        <taxon>Magnetospirillum</taxon>
    </lineage>
</organism>
<keyword evidence="5" id="KW-1185">Reference proteome</keyword>
<proteinExistence type="predicted"/>
<evidence type="ECO:0000256" key="2">
    <source>
        <dbReference type="PROSITE-ProRule" id="PRU00703"/>
    </source>
</evidence>
<evidence type="ECO:0000313" key="4">
    <source>
        <dbReference type="EMBL" id="MBR9972065.1"/>
    </source>
</evidence>
<sequence length="144" mass="16015">MSSRLIRDVIKNQSVVALPHTATVRQAAQEMAKRRIGAVVIVDEGTLSGIFTERDGLFRVLAEGLDPDTTTLDQVMSSKLSTIAPDRPLLHALHIMHDHGFRHMPVVQGGKPVGMLSIRDALDYELVHFVKEIEKKEALTEIIR</sequence>
<evidence type="ECO:0000259" key="3">
    <source>
        <dbReference type="PROSITE" id="PS51371"/>
    </source>
</evidence>
<dbReference type="PANTHER" id="PTHR43080">
    <property type="entry name" value="CBS DOMAIN-CONTAINING PROTEIN CBSX3, MITOCHONDRIAL"/>
    <property type="match status" value="1"/>
</dbReference>
<dbReference type="Gene3D" id="3.10.580.10">
    <property type="entry name" value="CBS-domain"/>
    <property type="match status" value="1"/>
</dbReference>
<dbReference type="SUPFAM" id="SSF54631">
    <property type="entry name" value="CBS-domain pair"/>
    <property type="match status" value="1"/>
</dbReference>